<dbReference type="InterPro" id="IPR000300">
    <property type="entry name" value="IPPc"/>
</dbReference>
<feature type="region of interest" description="Disordered" evidence="1">
    <location>
        <begin position="200"/>
        <end position="219"/>
    </location>
</feature>
<dbReference type="Gene3D" id="3.60.10.10">
    <property type="entry name" value="Endonuclease/exonuclease/phosphatase"/>
    <property type="match status" value="1"/>
</dbReference>
<dbReference type="Proteomes" id="UP000799439">
    <property type="component" value="Unassembled WGS sequence"/>
</dbReference>
<dbReference type="PANTHER" id="PTHR11200">
    <property type="entry name" value="INOSITOL 5-PHOSPHATASE"/>
    <property type="match status" value="1"/>
</dbReference>
<dbReference type="GO" id="GO:0046856">
    <property type="term" value="P:phosphatidylinositol dephosphorylation"/>
    <property type="evidence" value="ECO:0007669"/>
    <property type="project" value="InterPro"/>
</dbReference>
<feature type="domain" description="Inositol polyphosphate-related phosphatase" evidence="2">
    <location>
        <begin position="3"/>
        <end position="369"/>
    </location>
</feature>
<dbReference type="SUPFAM" id="SSF56219">
    <property type="entry name" value="DNase I-like"/>
    <property type="match status" value="1"/>
</dbReference>
<reference evidence="3" key="1">
    <citation type="journal article" date="2020" name="Stud. Mycol.">
        <title>101 Dothideomycetes genomes: a test case for predicting lifestyles and emergence of pathogens.</title>
        <authorList>
            <person name="Haridas S."/>
            <person name="Albert R."/>
            <person name="Binder M."/>
            <person name="Bloem J."/>
            <person name="Labutti K."/>
            <person name="Salamov A."/>
            <person name="Andreopoulos B."/>
            <person name="Baker S."/>
            <person name="Barry K."/>
            <person name="Bills G."/>
            <person name="Bluhm B."/>
            <person name="Cannon C."/>
            <person name="Castanera R."/>
            <person name="Culley D."/>
            <person name="Daum C."/>
            <person name="Ezra D."/>
            <person name="Gonzalez J."/>
            <person name="Henrissat B."/>
            <person name="Kuo A."/>
            <person name="Liang C."/>
            <person name="Lipzen A."/>
            <person name="Lutzoni F."/>
            <person name="Magnuson J."/>
            <person name="Mondo S."/>
            <person name="Nolan M."/>
            <person name="Ohm R."/>
            <person name="Pangilinan J."/>
            <person name="Park H.-J."/>
            <person name="Ramirez L."/>
            <person name="Alfaro M."/>
            <person name="Sun H."/>
            <person name="Tritt A."/>
            <person name="Yoshinaga Y."/>
            <person name="Zwiers L.-H."/>
            <person name="Turgeon B."/>
            <person name="Goodwin S."/>
            <person name="Spatafora J."/>
            <person name="Crous P."/>
            <person name="Grigoriev I."/>
        </authorList>
    </citation>
    <scope>NUCLEOTIDE SEQUENCE</scope>
    <source>
        <strain evidence="3">CBS 260.36</strain>
    </source>
</reference>
<accession>A0A9P4MLF8</accession>
<dbReference type="Pfam" id="PF22669">
    <property type="entry name" value="Exo_endo_phos2"/>
    <property type="match status" value="1"/>
</dbReference>
<evidence type="ECO:0000256" key="1">
    <source>
        <dbReference type="SAM" id="MobiDB-lite"/>
    </source>
</evidence>
<keyword evidence="4" id="KW-1185">Reference proteome</keyword>
<evidence type="ECO:0000259" key="2">
    <source>
        <dbReference type="SMART" id="SM00128"/>
    </source>
</evidence>
<dbReference type="InterPro" id="IPR036691">
    <property type="entry name" value="Endo/exonu/phosph_ase_sf"/>
</dbReference>
<dbReference type="SMART" id="SM00128">
    <property type="entry name" value="IPPc"/>
    <property type="match status" value="1"/>
</dbReference>
<organism evidence="3 4">
    <name type="scientific">Myriangium duriaei CBS 260.36</name>
    <dbReference type="NCBI Taxonomy" id="1168546"/>
    <lineage>
        <taxon>Eukaryota</taxon>
        <taxon>Fungi</taxon>
        <taxon>Dikarya</taxon>
        <taxon>Ascomycota</taxon>
        <taxon>Pezizomycotina</taxon>
        <taxon>Dothideomycetes</taxon>
        <taxon>Dothideomycetidae</taxon>
        <taxon>Myriangiales</taxon>
        <taxon>Myriangiaceae</taxon>
        <taxon>Myriangium</taxon>
    </lineage>
</organism>
<dbReference type="AlphaFoldDB" id="A0A9P4MLF8"/>
<dbReference type="InterPro" id="IPR046985">
    <property type="entry name" value="IP5"/>
</dbReference>
<dbReference type="OrthoDB" id="62798at2759"/>
<name>A0A9P4MLF8_9PEZI</name>
<evidence type="ECO:0000313" key="3">
    <source>
        <dbReference type="EMBL" id="KAF2157273.1"/>
    </source>
</evidence>
<dbReference type="EMBL" id="ML996081">
    <property type="protein sequence ID" value="KAF2157273.1"/>
    <property type="molecule type" value="Genomic_DNA"/>
</dbReference>
<gene>
    <name evidence="3" type="ORF">K461DRAFT_218678</name>
</gene>
<evidence type="ECO:0000313" key="4">
    <source>
        <dbReference type="Proteomes" id="UP000799439"/>
    </source>
</evidence>
<protein>
    <submittedName>
        <fullName evidence="3">Inositol 5-phosphatase</fullName>
    </submittedName>
</protein>
<sequence length="438" mass="47649">MSAELDCCILTFNCGRELVEADLLAGHLHAALSTSSDPPDVLVLALEELAPIAYSFLGGSYLTQYLLRFARVVDTLVKLWHGPDAIRYEQVTSATAGMTALLVFAQPDVARNIERVETAAVRVGNFELGNKGAVAARLHYKKGADANATQLTFVSAHLAPMEERCERRNQDWRTITENMVFQSSGTGRDAKDLSITTNGSTEEATPLLSSQSESRNQSGLYSPESYLFVAGDLNYRTADYAPPSGAAQNWPTEGSTGSNDEFASLWATDQLTRELQAGRTLHHLQEAEVRFAPTYKYSAAAQRQAAGIQSADAPLSNPWASHRVPSWCDRILYLTHGTQLRVGLYNSLPLLPSSDHRAVLFRADVPIGKTMQNGQRDQAVSSPFQLSSDAVARAARSRTKDIFVGMLALLATTWEGRTILLGMLAGAIGSWAVVRSLL</sequence>
<dbReference type="GO" id="GO:0004439">
    <property type="term" value="F:phosphatidylinositol-4,5-bisphosphate 5-phosphatase activity"/>
    <property type="evidence" value="ECO:0007669"/>
    <property type="project" value="TreeGrafter"/>
</dbReference>
<dbReference type="PANTHER" id="PTHR11200:SF286">
    <property type="entry name" value="5-PHOSPHATASE, PUTATIVE (AFU_ORTHOLOGUE AFUA_5G07600)-RELATED"/>
    <property type="match status" value="1"/>
</dbReference>
<proteinExistence type="predicted"/>
<comment type="caution">
    <text evidence="3">The sequence shown here is derived from an EMBL/GenBank/DDBJ whole genome shotgun (WGS) entry which is preliminary data.</text>
</comment>